<gene>
    <name evidence="1" type="ORF">H0A72_06420</name>
</gene>
<dbReference type="EMBL" id="JACCEM010000003">
    <property type="protein sequence ID" value="NYT48942.1"/>
    <property type="molecule type" value="Genomic_DNA"/>
</dbReference>
<dbReference type="PANTHER" id="PTHR40267:SF1">
    <property type="entry name" value="BLR3294 PROTEIN"/>
    <property type="match status" value="1"/>
</dbReference>
<dbReference type="AlphaFoldDB" id="A0A853FZ58"/>
<dbReference type="Proteomes" id="UP000559809">
    <property type="component" value="Unassembled WGS sequence"/>
</dbReference>
<protein>
    <recommendedName>
        <fullName evidence="3">Maleate isomerase</fullName>
    </recommendedName>
</protein>
<evidence type="ECO:0000313" key="2">
    <source>
        <dbReference type="Proteomes" id="UP000559809"/>
    </source>
</evidence>
<accession>A0A853FZ58</accession>
<dbReference type="Gene3D" id="3.40.50.12500">
    <property type="match status" value="1"/>
</dbReference>
<name>A0A853FZ58_9BURK</name>
<dbReference type="InterPro" id="IPR053714">
    <property type="entry name" value="Iso_Racemase_Enz_sf"/>
</dbReference>
<sequence length="235" mass="24942">MTEQEGATAQKTGWKVGLIVPMNNTTMAREIAGWLPAGSEVEVLRIPRGKGLITPEVLPEYVRNTLDLAAGMSKGLDVVAYGCTAAGFVAGPEGEARLARDLESVTGTAVVTTARSMVLALRELGARRIALVSPYSETVNRALMKFLDEDDIEVQELASFNAPDVDALGRITEDEVAALARKTMTASCDAMFIACSQLPTLGVLDGLSAEFGRPVMSSIKATALQADRAALLRRS</sequence>
<dbReference type="PANTHER" id="PTHR40267">
    <property type="entry name" value="BLR3294 PROTEIN"/>
    <property type="match status" value="1"/>
</dbReference>
<dbReference type="RefSeq" id="WP_180154241.1">
    <property type="nucleotide sequence ID" value="NZ_JACCEM010000003.1"/>
</dbReference>
<reference evidence="1 2" key="1">
    <citation type="submission" date="2020-07" db="EMBL/GenBank/DDBJ databases">
        <title>Taxonomic revisions and descriptions of new bacterial species based on genomic comparisons in the high-G+C-content subgroup of the family Alcaligenaceae.</title>
        <authorList>
            <person name="Szabo A."/>
            <person name="Felfoldi T."/>
        </authorList>
    </citation>
    <scope>NUCLEOTIDE SEQUENCE [LARGE SCALE GENOMIC DNA]</scope>
    <source>
        <strain evidence="1 2">LMG 24012</strain>
    </source>
</reference>
<keyword evidence="2" id="KW-1185">Reference proteome</keyword>
<comment type="caution">
    <text evidence="1">The sequence shown here is derived from an EMBL/GenBank/DDBJ whole genome shotgun (WGS) entry which is preliminary data.</text>
</comment>
<proteinExistence type="predicted"/>
<evidence type="ECO:0000313" key="1">
    <source>
        <dbReference type="EMBL" id="NYT48942.1"/>
    </source>
</evidence>
<dbReference type="PIRSF" id="PIRSF015736">
    <property type="entry name" value="MI"/>
    <property type="match status" value="1"/>
</dbReference>
<evidence type="ECO:0008006" key="3">
    <source>
        <dbReference type="Google" id="ProtNLM"/>
    </source>
</evidence>
<dbReference type="InterPro" id="IPR026286">
    <property type="entry name" value="MaiA/AMDase"/>
</dbReference>
<dbReference type="Pfam" id="PF17645">
    <property type="entry name" value="Amdase"/>
    <property type="match status" value="1"/>
</dbReference>
<organism evidence="1 2">
    <name type="scientific">Parapusillimonas granuli</name>
    <dbReference type="NCBI Taxonomy" id="380911"/>
    <lineage>
        <taxon>Bacteria</taxon>
        <taxon>Pseudomonadati</taxon>
        <taxon>Pseudomonadota</taxon>
        <taxon>Betaproteobacteria</taxon>
        <taxon>Burkholderiales</taxon>
        <taxon>Alcaligenaceae</taxon>
        <taxon>Parapusillimonas</taxon>
    </lineage>
</organism>